<sequence length="167" mass="18048">MTTALMGPWAAPLLSGGSLAPSALEHLQAEAKEIHRQLTPIWQRKINRARLWSLDQIFGDGLTTYDVVASGPDPYELLTGTLSDEPRIAAVLAQLTPVERAVAMTWANTRAAIWAEAAAIVTELDTPLVAGLDPAALGTRVRRKLQRFGSRYAEHAAAAAARRQEQA</sequence>
<evidence type="ECO:0000313" key="1">
    <source>
        <dbReference type="EMBL" id="MDT9685047.1"/>
    </source>
</evidence>
<gene>
    <name evidence="1" type="ORF">RND61_23735</name>
</gene>
<reference evidence="1 2" key="1">
    <citation type="submission" date="2023-09" db="EMBL/GenBank/DDBJ databases">
        <title>Streptomyces sp. nov.: A antagonism against Alternaria gaisen Producing Streptochlin, Isolated from Tamarix root soil.</title>
        <authorList>
            <person name="Chen Y."/>
        </authorList>
    </citation>
    <scope>NUCLEOTIDE SEQUENCE [LARGE SCALE GENOMIC DNA]</scope>
    <source>
        <strain evidence="1 2">TRM76323</strain>
    </source>
</reference>
<keyword evidence="2" id="KW-1185">Reference proteome</keyword>
<dbReference type="EMBL" id="JAWCTQ010000035">
    <property type="protein sequence ID" value="MDT9685047.1"/>
    <property type="molecule type" value="Genomic_DNA"/>
</dbReference>
<name>A0ABU3QQP0_9ACTN</name>
<organism evidence="1 2">
    <name type="scientific">Streptomyces tamarix</name>
    <dbReference type="NCBI Taxonomy" id="3078565"/>
    <lineage>
        <taxon>Bacteria</taxon>
        <taxon>Bacillati</taxon>
        <taxon>Actinomycetota</taxon>
        <taxon>Actinomycetes</taxon>
        <taxon>Kitasatosporales</taxon>
        <taxon>Streptomycetaceae</taxon>
        <taxon>Streptomyces</taxon>
    </lineage>
</organism>
<accession>A0ABU3QQP0</accession>
<comment type="caution">
    <text evidence="1">The sequence shown here is derived from an EMBL/GenBank/DDBJ whole genome shotgun (WGS) entry which is preliminary data.</text>
</comment>
<evidence type="ECO:0000313" key="2">
    <source>
        <dbReference type="Proteomes" id="UP001250181"/>
    </source>
</evidence>
<dbReference type="Proteomes" id="UP001250181">
    <property type="component" value="Unassembled WGS sequence"/>
</dbReference>
<proteinExistence type="predicted"/>
<protein>
    <submittedName>
        <fullName evidence="1">Uncharacterized protein</fullName>
    </submittedName>
</protein>
<dbReference type="RefSeq" id="WP_315880093.1">
    <property type="nucleotide sequence ID" value="NZ_JAWCTQ010000035.1"/>
</dbReference>